<dbReference type="GO" id="GO:0031507">
    <property type="term" value="P:heterochromatin formation"/>
    <property type="evidence" value="ECO:0007669"/>
    <property type="project" value="TreeGrafter"/>
</dbReference>
<accession>A0A5C3KFW0</accession>
<evidence type="ECO:0000256" key="3">
    <source>
        <dbReference type="SAM" id="MobiDB-lite"/>
    </source>
</evidence>
<dbReference type="PANTHER" id="PTHR45747:SF4">
    <property type="entry name" value="HISTONE-LYSINE N-METHYLTRANSFERASE E(Z)"/>
    <property type="match status" value="1"/>
</dbReference>
<dbReference type="GO" id="GO:0005634">
    <property type="term" value="C:nucleus"/>
    <property type="evidence" value="ECO:0007669"/>
    <property type="project" value="TreeGrafter"/>
</dbReference>
<feature type="region of interest" description="Disordered" evidence="3">
    <location>
        <begin position="599"/>
        <end position="664"/>
    </location>
</feature>
<feature type="region of interest" description="Disordered" evidence="3">
    <location>
        <begin position="1"/>
        <end position="21"/>
    </location>
</feature>
<feature type="compositionally biased region" description="Low complexity" evidence="3">
    <location>
        <begin position="609"/>
        <end position="619"/>
    </location>
</feature>
<dbReference type="Proteomes" id="UP000307440">
    <property type="component" value="Unassembled WGS sequence"/>
</dbReference>
<evidence type="ECO:0000256" key="2">
    <source>
        <dbReference type="ARBA" id="ARBA00023163"/>
    </source>
</evidence>
<dbReference type="InterPro" id="IPR001214">
    <property type="entry name" value="SET_dom"/>
</dbReference>
<dbReference type="GO" id="GO:0046976">
    <property type="term" value="F:histone H3K27 methyltransferase activity"/>
    <property type="evidence" value="ECO:0007669"/>
    <property type="project" value="TreeGrafter"/>
</dbReference>
<feature type="compositionally biased region" description="Basic and acidic residues" evidence="3">
    <location>
        <begin position="620"/>
        <end position="634"/>
    </location>
</feature>
<sequence>MVLFHGSPTPEQDLPLDDDSRSPISVYQDLWDKFYAWERHECLASLAGLGVQDLYLGSEEDLSADKNAPLEEEDDEDLDDHPKFVYEDMDSDRTFSLSPVIIHMTREIGKHLAHPRYKACTPLSENMVLTPGDSNLDDAASSTASFLPLADTTYDLRRHLDFWQHFRWQTQFEDPDHEIIQLETARRLHFRYGLSFEKIAAQIPGFPHIRVNSREGLVWRTAQRDLLVWPEARLSEWPELTLRYLDELFTIKTPGPDKLFKQIQQASLAFCPNTNCIKSSARCLVHHKNKRSMKDLEDLAWDADSDHAKLLRSVLKVEPDALPCYLAVVCRRRCNEIFANRALIFPDDKIEDRIVTIREKLRKPDGFVENRAANPDAEVPSRRVIFPRRSPASVDINEPLQNAPVLTPGTVNATETANAALNGVAVGAKLIFSTPRPHANERLQVRRECDPELCSCDPGEERKTRRCRNNDIQKQRFQSILIGKSLWGQGAFATKTMRRGTLLGGYLYRNDPKCPGIASRELAGKYTGLNYNFGLDEDVVDSADAGNETRYLNHKKPANCIAEMIMVNGQHRIVLRTMANVRKGEELFLDYGEKYWNPEGLDDDRDGSDSSAGSVAGSAGDREESADIASRMDVDGTLDYPEYVAEGWDREDDDDYVPDSEDEG</sequence>
<protein>
    <recommendedName>
        <fullName evidence="4">SET domain-containing protein</fullName>
    </recommendedName>
</protein>
<keyword evidence="1" id="KW-0805">Transcription regulation</keyword>
<evidence type="ECO:0000256" key="1">
    <source>
        <dbReference type="ARBA" id="ARBA00023015"/>
    </source>
</evidence>
<organism evidence="5 6">
    <name type="scientific">Coprinopsis marcescibilis</name>
    <name type="common">Agaric fungus</name>
    <name type="synonym">Psathyrella marcescibilis</name>
    <dbReference type="NCBI Taxonomy" id="230819"/>
    <lineage>
        <taxon>Eukaryota</taxon>
        <taxon>Fungi</taxon>
        <taxon>Dikarya</taxon>
        <taxon>Basidiomycota</taxon>
        <taxon>Agaricomycotina</taxon>
        <taxon>Agaricomycetes</taxon>
        <taxon>Agaricomycetidae</taxon>
        <taxon>Agaricales</taxon>
        <taxon>Agaricineae</taxon>
        <taxon>Psathyrellaceae</taxon>
        <taxon>Coprinopsis</taxon>
    </lineage>
</organism>
<dbReference type="SMART" id="SM00317">
    <property type="entry name" value="SET"/>
    <property type="match status" value="1"/>
</dbReference>
<dbReference type="Pfam" id="PF00856">
    <property type="entry name" value="SET"/>
    <property type="match status" value="1"/>
</dbReference>
<dbReference type="InterPro" id="IPR045318">
    <property type="entry name" value="EZH1/2-like"/>
</dbReference>
<dbReference type="AlphaFoldDB" id="A0A5C3KFW0"/>
<keyword evidence="2" id="KW-0804">Transcription</keyword>
<dbReference type="InterPro" id="IPR046341">
    <property type="entry name" value="SET_dom_sf"/>
</dbReference>
<evidence type="ECO:0000313" key="6">
    <source>
        <dbReference type="Proteomes" id="UP000307440"/>
    </source>
</evidence>
<name>A0A5C3KFW0_COPMA</name>
<dbReference type="OrthoDB" id="6141102at2759"/>
<dbReference type="GO" id="GO:0003682">
    <property type="term" value="F:chromatin binding"/>
    <property type="evidence" value="ECO:0007669"/>
    <property type="project" value="TreeGrafter"/>
</dbReference>
<dbReference type="EMBL" id="ML210367">
    <property type="protein sequence ID" value="TFK18961.1"/>
    <property type="molecule type" value="Genomic_DNA"/>
</dbReference>
<feature type="compositionally biased region" description="Acidic residues" evidence="3">
    <location>
        <begin position="649"/>
        <end position="664"/>
    </location>
</feature>
<gene>
    <name evidence="5" type="ORF">FA15DRAFT_660300</name>
</gene>
<keyword evidence="6" id="KW-1185">Reference proteome</keyword>
<evidence type="ECO:0000259" key="4">
    <source>
        <dbReference type="PROSITE" id="PS50280"/>
    </source>
</evidence>
<dbReference type="Gene3D" id="2.170.270.10">
    <property type="entry name" value="SET domain"/>
    <property type="match status" value="1"/>
</dbReference>
<dbReference type="PROSITE" id="PS50280">
    <property type="entry name" value="SET"/>
    <property type="match status" value="1"/>
</dbReference>
<proteinExistence type="predicted"/>
<dbReference type="PANTHER" id="PTHR45747">
    <property type="entry name" value="HISTONE-LYSINE N-METHYLTRANSFERASE E(Z)"/>
    <property type="match status" value="1"/>
</dbReference>
<dbReference type="SUPFAM" id="SSF82199">
    <property type="entry name" value="SET domain"/>
    <property type="match status" value="1"/>
</dbReference>
<reference evidence="5 6" key="1">
    <citation type="journal article" date="2019" name="Nat. Ecol. Evol.">
        <title>Megaphylogeny resolves global patterns of mushroom evolution.</title>
        <authorList>
            <person name="Varga T."/>
            <person name="Krizsan K."/>
            <person name="Foldi C."/>
            <person name="Dima B."/>
            <person name="Sanchez-Garcia M."/>
            <person name="Sanchez-Ramirez S."/>
            <person name="Szollosi G.J."/>
            <person name="Szarkandi J.G."/>
            <person name="Papp V."/>
            <person name="Albert L."/>
            <person name="Andreopoulos W."/>
            <person name="Angelini C."/>
            <person name="Antonin V."/>
            <person name="Barry K.W."/>
            <person name="Bougher N.L."/>
            <person name="Buchanan P."/>
            <person name="Buyck B."/>
            <person name="Bense V."/>
            <person name="Catcheside P."/>
            <person name="Chovatia M."/>
            <person name="Cooper J."/>
            <person name="Damon W."/>
            <person name="Desjardin D."/>
            <person name="Finy P."/>
            <person name="Geml J."/>
            <person name="Haridas S."/>
            <person name="Hughes K."/>
            <person name="Justo A."/>
            <person name="Karasinski D."/>
            <person name="Kautmanova I."/>
            <person name="Kiss B."/>
            <person name="Kocsube S."/>
            <person name="Kotiranta H."/>
            <person name="LaButti K.M."/>
            <person name="Lechner B.E."/>
            <person name="Liimatainen K."/>
            <person name="Lipzen A."/>
            <person name="Lukacs Z."/>
            <person name="Mihaltcheva S."/>
            <person name="Morgado L.N."/>
            <person name="Niskanen T."/>
            <person name="Noordeloos M.E."/>
            <person name="Ohm R.A."/>
            <person name="Ortiz-Santana B."/>
            <person name="Ovrebo C."/>
            <person name="Racz N."/>
            <person name="Riley R."/>
            <person name="Savchenko A."/>
            <person name="Shiryaev A."/>
            <person name="Soop K."/>
            <person name="Spirin V."/>
            <person name="Szebenyi C."/>
            <person name="Tomsovsky M."/>
            <person name="Tulloss R.E."/>
            <person name="Uehling J."/>
            <person name="Grigoriev I.V."/>
            <person name="Vagvolgyi C."/>
            <person name="Papp T."/>
            <person name="Martin F.M."/>
            <person name="Miettinen O."/>
            <person name="Hibbett D.S."/>
            <person name="Nagy L.G."/>
        </authorList>
    </citation>
    <scope>NUCLEOTIDE SEQUENCE [LARGE SCALE GENOMIC DNA]</scope>
    <source>
        <strain evidence="5 6">CBS 121175</strain>
    </source>
</reference>
<feature type="domain" description="SET" evidence="4">
    <location>
        <begin position="470"/>
        <end position="592"/>
    </location>
</feature>
<dbReference type="STRING" id="230819.A0A5C3KFW0"/>
<evidence type="ECO:0000313" key="5">
    <source>
        <dbReference type="EMBL" id="TFK18961.1"/>
    </source>
</evidence>